<dbReference type="Proteomes" id="UP001597402">
    <property type="component" value="Unassembled WGS sequence"/>
</dbReference>
<sequence>MLDVLLAAPVLRQVVDAGPVSRLVVLVSGIVVFAFGCATYVGHISGPDHGTG</sequence>
<keyword evidence="1" id="KW-1133">Transmembrane helix</keyword>
<proteinExistence type="predicted"/>
<feature type="transmembrane region" description="Helical" evidence="1">
    <location>
        <begin position="20"/>
        <end position="41"/>
    </location>
</feature>
<keyword evidence="1" id="KW-0812">Transmembrane</keyword>
<comment type="caution">
    <text evidence="2">The sequence shown here is derived from an EMBL/GenBank/DDBJ whole genome shotgun (WGS) entry which is preliminary data.</text>
</comment>
<dbReference type="RefSeq" id="WP_376878411.1">
    <property type="nucleotide sequence ID" value="NZ_JBHUHP010000016.1"/>
</dbReference>
<evidence type="ECO:0000256" key="1">
    <source>
        <dbReference type="SAM" id="Phobius"/>
    </source>
</evidence>
<evidence type="ECO:0000313" key="2">
    <source>
        <dbReference type="EMBL" id="MFD2093154.1"/>
    </source>
</evidence>
<name>A0ABW4XFZ8_9ACTN</name>
<accession>A0ABW4XFZ8</accession>
<keyword evidence="1" id="KW-0472">Membrane</keyword>
<dbReference type="EMBL" id="JBHUHP010000016">
    <property type="protein sequence ID" value="MFD2093154.1"/>
    <property type="molecule type" value="Genomic_DNA"/>
</dbReference>
<evidence type="ECO:0000313" key="3">
    <source>
        <dbReference type="Proteomes" id="UP001597402"/>
    </source>
</evidence>
<organism evidence="2 3">
    <name type="scientific">Blastococcus deserti</name>
    <dbReference type="NCBI Taxonomy" id="2259033"/>
    <lineage>
        <taxon>Bacteria</taxon>
        <taxon>Bacillati</taxon>
        <taxon>Actinomycetota</taxon>
        <taxon>Actinomycetes</taxon>
        <taxon>Geodermatophilales</taxon>
        <taxon>Geodermatophilaceae</taxon>
        <taxon>Blastococcus</taxon>
    </lineage>
</organism>
<reference evidence="3" key="1">
    <citation type="journal article" date="2019" name="Int. J. Syst. Evol. Microbiol.">
        <title>The Global Catalogue of Microorganisms (GCM) 10K type strain sequencing project: providing services to taxonomists for standard genome sequencing and annotation.</title>
        <authorList>
            <consortium name="The Broad Institute Genomics Platform"/>
            <consortium name="The Broad Institute Genome Sequencing Center for Infectious Disease"/>
            <person name="Wu L."/>
            <person name="Ma J."/>
        </authorList>
    </citation>
    <scope>NUCLEOTIDE SEQUENCE [LARGE SCALE GENOMIC DNA]</scope>
    <source>
        <strain evidence="3">JCM 3338</strain>
    </source>
</reference>
<gene>
    <name evidence="2" type="ORF">ACFSHS_16430</name>
</gene>
<keyword evidence="3" id="KW-1185">Reference proteome</keyword>
<protein>
    <submittedName>
        <fullName evidence="2">Uncharacterized protein</fullName>
    </submittedName>
</protein>